<accession>A0A392U3G8</accession>
<evidence type="ECO:0000313" key="2">
    <source>
        <dbReference type="Proteomes" id="UP000265520"/>
    </source>
</evidence>
<dbReference type="EMBL" id="LXQA010707698">
    <property type="protein sequence ID" value="MCI67050.1"/>
    <property type="molecule type" value="Genomic_DNA"/>
</dbReference>
<sequence length="45" mass="4821">MPTSHSLSGQTWPTLRFAESSSIQAARLTLCTPALSRPYNSPSAT</sequence>
<dbReference type="Proteomes" id="UP000265520">
    <property type="component" value="Unassembled WGS sequence"/>
</dbReference>
<organism evidence="1 2">
    <name type="scientific">Trifolium medium</name>
    <dbReference type="NCBI Taxonomy" id="97028"/>
    <lineage>
        <taxon>Eukaryota</taxon>
        <taxon>Viridiplantae</taxon>
        <taxon>Streptophyta</taxon>
        <taxon>Embryophyta</taxon>
        <taxon>Tracheophyta</taxon>
        <taxon>Spermatophyta</taxon>
        <taxon>Magnoliopsida</taxon>
        <taxon>eudicotyledons</taxon>
        <taxon>Gunneridae</taxon>
        <taxon>Pentapetalae</taxon>
        <taxon>rosids</taxon>
        <taxon>fabids</taxon>
        <taxon>Fabales</taxon>
        <taxon>Fabaceae</taxon>
        <taxon>Papilionoideae</taxon>
        <taxon>50 kb inversion clade</taxon>
        <taxon>NPAAA clade</taxon>
        <taxon>Hologalegina</taxon>
        <taxon>IRL clade</taxon>
        <taxon>Trifolieae</taxon>
        <taxon>Trifolium</taxon>
    </lineage>
</organism>
<dbReference type="AlphaFoldDB" id="A0A392U3G8"/>
<keyword evidence="2" id="KW-1185">Reference proteome</keyword>
<protein>
    <submittedName>
        <fullName evidence="1">Uncharacterized protein</fullName>
    </submittedName>
</protein>
<reference evidence="1 2" key="1">
    <citation type="journal article" date="2018" name="Front. Plant Sci.">
        <title>Red Clover (Trifolium pratense) and Zigzag Clover (T. medium) - A Picture of Genomic Similarities and Differences.</title>
        <authorList>
            <person name="Dluhosova J."/>
            <person name="Istvanek J."/>
            <person name="Nedelnik J."/>
            <person name="Repkova J."/>
        </authorList>
    </citation>
    <scope>NUCLEOTIDE SEQUENCE [LARGE SCALE GENOMIC DNA]</scope>
    <source>
        <strain evidence="2">cv. 10/8</strain>
        <tissue evidence="1">Leaf</tissue>
    </source>
</reference>
<name>A0A392U3G8_9FABA</name>
<proteinExistence type="predicted"/>
<comment type="caution">
    <text evidence="1">The sequence shown here is derived from an EMBL/GenBank/DDBJ whole genome shotgun (WGS) entry which is preliminary data.</text>
</comment>
<evidence type="ECO:0000313" key="1">
    <source>
        <dbReference type="EMBL" id="MCI67050.1"/>
    </source>
</evidence>